<evidence type="ECO:0000313" key="2">
    <source>
        <dbReference type="EMBL" id="MFI7846546.1"/>
    </source>
</evidence>
<evidence type="ECO:0000313" key="3">
    <source>
        <dbReference type="Proteomes" id="UP001614216"/>
    </source>
</evidence>
<comment type="caution">
    <text evidence="2">The sequence shown here is derived from an EMBL/GenBank/DDBJ whole genome shotgun (WGS) entry which is preliminary data.</text>
</comment>
<evidence type="ECO:0000256" key="1">
    <source>
        <dbReference type="SAM" id="MobiDB-lite"/>
    </source>
</evidence>
<protein>
    <recommendedName>
        <fullName evidence="4">Nucleotide exchange factor GrpE</fullName>
    </recommendedName>
</protein>
<dbReference type="Proteomes" id="UP001614216">
    <property type="component" value="Unassembled WGS sequence"/>
</dbReference>
<evidence type="ECO:0008006" key="4">
    <source>
        <dbReference type="Google" id="ProtNLM"/>
    </source>
</evidence>
<feature type="region of interest" description="Disordered" evidence="1">
    <location>
        <begin position="1"/>
        <end position="25"/>
    </location>
</feature>
<proteinExistence type="predicted"/>
<sequence length="197" mass="23739">MKNKNKRKPKLTRKKKKETNKKAMRESIKNMSKMGENQQEMQNIMKTQLEDIQNIMKAQEKCLDRFYDEYDFMKKYKKDAREDVKNYMMLRNCMYHSMKSCESNETKQMLRIFMKQIDYILETKGVKILKAKKMDEYDPEIHTPASIESRVDTRHKEKHNKIARVYGCGYQFEGDSKPLQKVPVDVYIYQGIQEYLN</sequence>
<feature type="compositionally biased region" description="Basic residues" evidence="1">
    <location>
        <begin position="1"/>
        <end position="19"/>
    </location>
</feature>
<dbReference type="RefSeq" id="WP_396570380.1">
    <property type="nucleotide sequence ID" value="NZ_JBITRD010000013.1"/>
</dbReference>
<dbReference type="EMBL" id="JBITRD010000013">
    <property type="protein sequence ID" value="MFI7846546.1"/>
    <property type="molecule type" value="Genomic_DNA"/>
</dbReference>
<reference evidence="2 3" key="1">
    <citation type="submission" date="2024-08" db="EMBL/GenBank/DDBJ databases">
        <authorList>
            <person name="Vancuren S.J."/>
            <person name="Allen-Vercoe E."/>
        </authorList>
    </citation>
    <scope>NUCLEOTIDE SEQUENCE [LARGE SCALE GENOMIC DNA]</scope>
    <source>
        <strain evidence="2 3">16-6-I_42_FAA</strain>
    </source>
</reference>
<keyword evidence="3" id="KW-1185">Reference proteome</keyword>
<organism evidence="2 3">
    <name type="scientific">Dorea amylophila</name>
    <dbReference type="NCBI Taxonomy" id="2981789"/>
    <lineage>
        <taxon>Bacteria</taxon>
        <taxon>Bacillati</taxon>
        <taxon>Bacillota</taxon>
        <taxon>Clostridia</taxon>
        <taxon>Lachnospirales</taxon>
        <taxon>Lachnospiraceae</taxon>
        <taxon>Dorea</taxon>
    </lineage>
</organism>
<accession>A0ABW8B1J1</accession>
<gene>
    <name evidence="2" type="ORF">ACIF0M_13670</name>
</gene>
<name>A0ABW8B1J1_9FIRM</name>